<feature type="transmembrane region" description="Helical" evidence="14">
    <location>
        <begin position="610"/>
        <end position="630"/>
    </location>
</feature>
<dbReference type="Proteomes" id="UP000197138">
    <property type="component" value="Unassembled WGS sequence"/>
</dbReference>
<feature type="transmembrane region" description="Helical" evidence="14">
    <location>
        <begin position="123"/>
        <end position="139"/>
    </location>
</feature>
<evidence type="ECO:0000256" key="8">
    <source>
        <dbReference type="ARBA" id="ARBA00022692"/>
    </source>
</evidence>
<evidence type="ECO:0000256" key="7">
    <source>
        <dbReference type="ARBA" id="ARBA00022679"/>
    </source>
</evidence>
<evidence type="ECO:0000256" key="10">
    <source>
        <dbReference type="ARBA" id="ARBA00022989"/>
    </source>
</evidence>
<keyword evidence="10 14" id="KW-1133">Transmembrane helix</keyword>
<accession>A0A218VWA2</accession>
<evidence type="ECO:0000256" key="2">
    <source>
        <dbReference type="ARBA" id="ARBA00004477"/>
    </source>
</evidence>
<evidence type="ECO:0000256" key="4">
    <source>
        <dbReference type="ARBA" id="ARBA00006483"/>
    </source>
</evidence>
<evidence type="ECO:0000256" key="3">
    <source>
        <dbReference type="ARBA" id="ARBA00004922"/>
    </source>
</evidence>
<feature type="transmembrane region" description="Helical" evidence="14">
    <location>
        <begin position="666"/>
        <end position="683"/>
    </location>
</feature>
<dbReference type="PANTHER" id="PTHR22760:SF1">
    <property type="entry name" value="DOL-P-MAN:MAN(7)GLCNAC(2)-PP-DOL ALPHA-1,6-MANNOSYLTRANSFERASE"/>
    <property type="match status" value="1"/>
</dbReference>
<dbReference type="GO" id="GO:0052917">
    <property type="term" value="F:dol-P-Man:Man(7)GlcNAc(2)-PP-Dol alpha-1,6-mannosyltransferase activity"/>
    <property type="evidence" value="ECO:0007669"/>
    <property type="project" value="UniProtKB-EC"/>
</dbReference>
<keyword evidence="9 14" id="KW-0256">Endoplasmic reticulum</keyword>
<name>A0A218VWA2_PUNGR</name>
<gene>
    <name evidence="15" type="ORF">CDL15_Pgr028564</name>
</gene>
<feature type="transmembrane region" description="Helical" evidence="14">
    <location>
        <begin position="286"/>
        <end position="308"/>
    </location>
</feature>
<dbReference type="EC" id="2.4.1.-" evidence="14"/>
<evidence type="ECO:0000256" key="9">
    <source>
        <dbReference type="ARBA" id="ARBA00022824"/>
    </source>
</evidence>
<dbReference type="GO" id="GO:0006487">
    <property type="term" value="P:protein N-linked glycosylation"/>
    <property type="evidence" value="ECO:0007669"/>
    <property type="project" value="TreeGrafter"/>
</dbReference>
<protein>
    <recommendedName>
        <fullName evidence="14">Mannosyltransferase</fullName>
        <ecNumber evidence="14">2.4.1.-</ecNumber>
    </recommendedName>
</protein>
<keyword evidence="8 14" id="KW-0812">Transmembrane</keyword>
<feature type="transmembrane region" description="Helical" evidence="14">
    <location>
        <begin position="253"/>
        <end position="274"/>
    </location>
</feature>
<dbReference type="InterPro" id="IPR004895">
    <property type="entry name" value="Prenylated_rab_accept_PRA1"/>
</dbReference>
<feature type="transmembrane region" description="Helical" evidence="14">
    <location>
        <begin position="65"/>
        <end position="84"/>
    </location>
</feature>
<evidence type="ECO:0000313" key="15">
    <source>
        <dbReference type="EMBL" id="OWM64847.1"/>
    </source>
</evidence>
<dbReference type="AlphaFoldDB" id="A0A218VWA2"/>
<comment type="function">
    <text evidence="1">May be involved in both secretory and endocytic intracellular trafficking in the endosomal/prevacuolar compartments.</text>
</comment>
<evidence type="ECO:0000256" key="6">
    <source>
        <dbReference type="ARBA" id="ARBA00022676"/>
    </source>
</evidence>
<comment type="pathway">
    <text evidence="3">Protein modification; protein glycosylation.</text>
</comment>
<evidence type="ECO:0000256" key="14">
    <source>
        <dbReference type="RuleBase" id="RU363075"/>
    </source>
</evidence>
<sequence>MFDELFLIGYDLLLGSIAAFYVFMAPYTKVEESFNVQAMHDILYHRHHLDKYDHLEFPGVVPRTFIGAFLVSILASPFVFVMGLLQFPKIYSLIAVRLVLGGIILLTLRFFRIQVRNKLGRQVEAFFVILSALQFHLLFYCSRPLPNTLALGLVNIGYGFWMKGKFYLALNSLIFATLVVRCDILLLLAPLGVELLLTHPIHWYFTSALPRMLLIAYPLSMLGVLLDRRLLFYVIPVYSFILLYSKLPHKELRFIIGSVPMFNLAAAVTASRIYNNRKKSFWKLLFLAMVGSFLVSLGCTVLTFLASYENYPSGYALKYLHKSGHLAKDTEEQWVHIDTFSAMNGISRFCEDDNLFRYSKEEGILLEDFSRRNFTYLISEHAAVGGYKCLFSVKGFSRISLQNRSPPVTLHRLVMQDACGSMVTLCRRAAQILRRPKLLLTTMETTLTELINVEPGSVHEIARGIPSYVYKEMQACLGTAAVPVLLEEPGGGASRKTMQKLNATSFSAPKDAKIRERYSPRLARLIFYVKNQEIRNRPSTYTSSSVRSSEIPDPKERADIRLLCPFSVPPGPEVAAVLIVKNVAYFWLFYTLFLWTGLSISLIPKRQLSLLLLIATSAVACSYLLLLRLLPSTAVLHRLIDRRLVLTLLAILIAVELVLTKAGIHLMVTLAIGTPIIIVHAFFRGRDDLCLNEEAYNPGELFFLLERKPKEKENILSTDEV</sequence>
<dbReference type="GO" id="GO:0016192">
    <property type="term" value="P:vesicle-mediated transport"/>
    <property type="evidence" value="ECO:0007669"/>
    <property type="project" value="UniProtKB-ARBA"/>
</dbReference>
<evidence type="ECO:0000256" key="1">
    <source>
        <dbReference type="ARBA" id="ARBA00002501"/>
    </source>
</evidence>
<comment type="similarity">
    <text evidence="5 14">Belongs to the glycosyltransferase 22 family.</text>
</comment>
<feature type="transmembrane region" description="Helical" evidence="14">
    <location>
        <begin position="90"/>
        <end position="111"/>
    </location>
</feature>
<dbReference type="InterPro" id="IPR005599">
    <property type="entry name" value="GPI_mannosylTrfase"/>
</dbReference>
<feature type="transmembrane region" description="Helical" evidence="14">
    <location>
        <begin position="584"/>
        <end position="603"/>
    </location>
</feature>
<dbReference type="Pfam" id="PF03208">
    <property type="entry name" value="PRA1"/>
    <property type="match status" value="1"/>
</dbReference>
<dbReference type="EMBL" id="MTKT01005739">
    <property type="protein sequence ID" value="OWM64847.1"/>
    <property type="molecule type" value="Genomic_DNA"/>
</dbReference>
<comment type="function">
    <text evidence="12">Mannosyltransferase that operates in the biosynthetic pathway of dolichol-linked oligosaccharides, the glycan precursors employed in protein asparagine (N)-glycosylation. The assembly of dolichol-linked oligosaccharides begins on the cytosolic side of the endoplasmic reticulum membrane and finishes in its lumen. The sequential addition of sugars to dolichol pyrophosphate produces dolichol-linked oligosaccharides containing fourteen sugars, including two GlcNAcs, nine mannoses and three glucoses. Once assembled, the oligosaccharide is transferred from the lipid to nascent proteins by oligosaccharyltransferases. In the lumen of the endoplasmic reticulum, adds the eighth mannose residue in an alpha-1,6 linkage onto Man(7)GlcNAc(2)-PP-dolichol to produce Man(8)GlcNAc(2)-PP-dolichol.</text>
</comment>
<evidence type="ECO:0000256" key="13">
    <source>
        <dbReference type="ARBA" id="ARBA00048899"/>
    </source>
</evidence>
<keyword evidence="6 14" id="KW-0328">Glycosyltransferase</keyword>
<reference evidence="16" key="1">
    <citation type="journal article" date="2017" name="Plant J.">
        <title>The pomegranate (Punica granatum L.) genome and the genomics of punicalagin biosynthesis.</title>
        <authorList>
            <person name="Qin G."/>
            <person name="Xu C."/>
            <person name="Ming R."/>
            <person name="Tang H."/>
            <person name="Guyot R."/>
            <person name="Kramer E.M."/>
            <person name="Hu Y."/>
            <person name="Yi X."/>
            <person name="Qi Y."/>
            <person name="Xu X."/>
            <person name="Gao Z."/>
            <person name="Pan H."/>
            <person name="Jian J."/>
            <person name="Tian Y."/>
            <person name="Yue Z."/>
            <person name="Xu Y."/>
        </authorList>
    </citation>
    <scope>NUCLEOTIDE SEQUENCE [LARGE SCALE GENOMIC DNA]</scope>
    <source>
        <strain evidence="16">cv. Dabenzi</strain>
    </source>
</reference>
<comment type="similarity">
    <text evidence="4">Belongs to the PRA1 family.</text>
</comment>
<comment type="catalytic activity">
    <reaction evidence="13">
        <text>an alpha-D-Man-(1-&gt;2)-alpha-D-Man-(1-&gt;2)-alpha-D-Man-(1-&gt;3)-[alpha-D-Man-(1-&gt;2)-alpha-D-Man-(1-&gt;3)-alpha-D-Man-(1-&gt;6)]-beta-D-Man-(1-&gt;4)-beta-D-GlcNAc-(1-&gt;4)-alpha-D-GlcNAc-diphospho-di-trans,poly-cis-dolichol + a di-trans,poly-cis-dolichyl beta-D-mannosyl phosphate = an alpha-D-Man-(1-&gt;2)-alpha-D-Man-(1-&gt;2)-alpha-D-Man-(1-&gt;3)-[alpha-D-Man-(1-&gt;2)-alpha-D-Man-(1-&gt;3)-[alpha-D-Man-(1-&gt;6)]-alpha-D-Man-(1-&gt;6)]-beta-D-Man-(1-&gt;4)-beta-D-GlcNAc-(1-&gt;4)-alpha-D-GlcNAc-diphospho-di-trans,poly-cis-dolichol + a di-trans,poly-cis-dolichyl phosphate + H(+)</text>
        <dbReference type="Rhea" id="RHEA:29535"/>
        <dbReference type="Rhea" id="RHEA-COMP:19498"/>
        <dbReference type="Rhea" id="RHEA-COMP:19501"/>
        <dbReference type="Rhea" id="RHEA-COMP:19518"/>
        <dbReference type="Rhea" id="RHEA-COMP:19519"/>
        <dbReference type="ChEBI" id="CHEBI:15378"/>
        <dbReference type="ChEBI" id="CHEBI:57683"/>
        <dbReference type="ChEBI" id="CHEBI:58211"/>
        <dbReference type="ChEBI" id="CHEBI:132517"/>
        <dbReference type="ChEBI" id="CHEBI:132519"/>
        <dbReference type="EC" id="2.4.1.260"/>
    </reaction>
    <physiologicalReaction direction="left-to-right" evidence="13">
        <dbReference type="Rhea" id="RHEA:29536"/>
    </physiologicalReaction>
</comment>
<evidence type="ECO:0000313" key="16">
    <source>
        <dbReference type="Proteomes" id="UP000197138"/>
    </source>
</evidence>
<comment type="subcellular location">
    <subcellularLocation>
        <location evidence="2 14">Endoplasmic reticulum membrane</location>
        <topology evidence="2 14">Multi-pass membrane protein</topology>
    </subcellularLocation>
</comment>
<feature type="transmembrane region" description="Helical" evidence="14">
    <location>
        <begin position="6"/>
        <end position="24"/>
    </location>
</feature>
<keyword evidence="7" id="KW-0808">Transferase</keyword>
<dbReference type="GO" id="GO:0005789">
    <property type="term" value="C:endoplasmic reticulum membrane"/>
    <property type="evidence" value="ECO:0007669"/>
    <property type="project" value="UniProtKB-SubCell"/>
</dbReference>
<feature type="transmembrane region" description="Helical" evidence="14">
    <location>
        <begin position="642"/>
        <end position="659"/>
    </location>
</feature>
<evidence type="ECO:0000256" key="11">
    <source>
        <dbReference type="ARBA" id="ARBA00023136"/>
    </source>
</evidence>
<dbReference type="PANTHER" id="PTHR22760">
    <property type="entry name" value="GLYCOSYLTRANSFERASE"/>
    <property type="match status" value="1"/>
</dbReference>
<dbReference type="Pfam" id="PF03901">
    <property type="entry name" value="Glyco_transf_22"/>
    <property type="match status" value="2"/>
</dbReference>
<evidence type="ECO:0000256" key="12">
    <source>
        <dbReference type="ARBA" id="ARBA00044721"/>
    </source>
</evidence>
<feature type="transmembrane region" description="Helical" evidence="14">
    <location>
        <begin position="230"/>
        <end position="247"/>
    </location>
</feature>
<keyword evidence="11 14" id="KW-0472">Membrane</keyword>
<organism evidence="15 16">
    <name type="scientific">Punica granatum</name>
    <name type="common">Pomegranate</name>
    <dbReference type="NCBI Taxonomy" id="22663"/>
    <lineage>
        <taxon>Eukaryota</taxon>
        <taxon>Viridiplantae</taxon>
        <taxon>Streptophyta</taxon>
        <taxon>Embryophyta</taxon>
        <taxon>Tracheophyta</taxon>
        <taxon>Spermatophyta</taxon>
        <taxon>Magnoliopsida</taxon>
        <taxon>eudicotyledons</taxon>
        <taxon>Gunneridae</taxon>
        <taxon>Pentapetalae</taxon>
        <taxon>rosids</taxon>
        <taxon>malvids</taxon>
        <taxon>Myrtales</taxon>
        <taxon>Lythraceae</taxon>
        <taxon>Punica</taxon>
    </lineage>
</organism>
<comment type="caution">
    <text evidence="15">The sequence shown here is derived from an EMBL/GenBank/DDBJ whole genome shotgun (WGS) entry which is preliminary data.</text>
</comment>
<proteinExistence type="inferred from homology"/>
<feature type="transmembrane region" description="Helical" evidence="14">
    <location>
        <begin position="168"/>
        <end position="189"/>
    </location>
</feature>
<evidence type="ECO:0000256" key="5">
    <source>
        <dbReference type="ARBA" id="ARBA00007063"/>
    </source>
</evidence>